<dbReference type="RefSeq" id="WP_208030633.1">
    <property type="nucleotide sequence ID" value="NZ_CP071839.1"/>
</dbReference>
<dbReference type="SMART" id="SM00824">
    <property type="entry name" value="PKS_TE"/>
    <property type="match status" value="1"/>
</dbReference>
<dbReference type="SUPFAM" id="SSF53474">
    <property type="entry name" value="alpha/beta-Hydrolases"/>
    <property type="match status" value="1"/>
</dbReference>
<name>A0ABX7TJD6_STRCY</name>
<protein>
    <submittedName>
        <fullName evidence="4">Linear gramicidin dehydrogenase LgrE</fullName>
        <ecNumber evidence="4">1.1.-.-</ecNumber>
    </submittedName>
</protein>
<proteinExistence type="inferred from homology"/>
<dbReference type="Pfam" id="PF00975">
    <property type="entry name" value="Thioesterase"/>
    <property type="match status" value="1"/>
</dbReference>
<dbReference type="InterPro" id="IPR012223">
    <property type="entry name" value="TEII"/>
</dbReference>
<dbReference type="Gene3D" id="3.40.50.1820">
    <property type="entry name" value="alpha/beta hydrolase"/>
    <property type="match status" value="1"/>
</dbReference>
<dbReference type="EMBL" id="CP071839">
    <property type="protein sequence ID" value="QTD96701.1"/>
    <property type="molecule type" value="Genomic_DNA"/>
</dbReference>
<comment type="similarity">
    <text evidence="1">Belongs to the thioesterase family.</text>
</comment>
<dbReference type="Proteomes" id="UP000663908">
    <property type="component" value="Chromosome"/>
</dbReference>
<dbReference type="PANTHER" id="PTHR11487">
    <property type="entry name" value="THIOESTERASE"/>
    <property type="match status" value="1"/>
</dbReference>
<dbReference type="InterPro" id="IPR029058">
    <property type="entry name" value="AB_hydrolase_fold"/>
</dbReference>
<keyword evidence="4" id="KW-0560">Oxidoreductase</keyword>
<dbReference type="GO" id="GO:0016491">
    <property type="term" value="F:oxidoreductase activity"/>
    <property type="evidence" value="ECO:0007669"/>
    <property type="project" value="UniProtKB-KW"/>
</dbReference>
<evidence type="ECO:0000313" key="4">
    <source>
        <dbReference type="EMBL" id="QTD96701.1"/>
    </source>
</evidence>
<dbReference type="EC" id="1.1.-.-" evidence="4"/>
<keyword evidence="5" id="KW-1185">Reference proteome</keyword>
<dbReference type="InterPro" id="IPR001031">
    <property type="entry name" value="Thioesterase"/>
</dbReference>
<evidence type="ECO:0000256" key="1">
    <source>
        <dbReference type="ARBA" id="ARBA00007169"/>
    </source>
</evidence>
<dbReference type="InterPro" id="IPR020802">
    <property type="entry name" value="TesA-like"/>
</dbReference>
<sequence>MASPKSDEDRWLRVFQPRPEREIRLVCFPHAGGAATYYFAMSQQLDPRFEVTAVQYPGRQDRRTEPLVDSVPRLADQVADALAAVCEDGPFAFFGHSMGAVLAFEVARRLRDRGQAGPVRMFVSGRRAPSRVREGRVHLRDDQGLLEELRAVGGTDHRVLGDPELLAAVLPVTRNDYRAVETYRWHGGAPLECPVTALVGDADPQTTVQDAEAWAGHTTGAFDLKVFQGGHFYLDAHRAAVCDAVSAALAGSCDDVGAAATALEGSTS</sequence>
<evidence type="ECO:0000259" key="3">
    <source>
        <dbReference type="SMART" id="SM00824"/>
    </source>
</evidence>
<evidence type="ECO:0000256" key="2">
    <source>
        <dbReference type="ARBA" id="ARBA00022801"/>
    </source>
</evidence>
<gene>
    <name evidence="4" type="primary">lgrE1</name>
    <name evidence="4" type="ORF">S1361_05025</name>
</gene>
<feature type="domain" description="Thioesterase TesA-like" evidence="3">
    <location>
        <begin position="26"/>
        <end position="218"/>
    </location>
</feature>
<organism evidence="4 5">
    <name type="scientific">Streptomyces cyanogenus</name>
    <dbReference type="NCBI Taxonomy" id="80860"/>
    <lineage>
        <taxon>Bacteria</taxon>
        <taxon>Bacillati</taxon>
        <taxon>Actinomycetota</taxon>
        <taxon>Actinomycetes</taxon>
        <taxon>Kitasatosporales</taxon>
        <taxon>Streptomycetaceae</taxon>
        <taxon>Streptomyces</taxon>
    </lineage>
</organism>
<accession>A0ABX7TJD6</accession>
<evidence type="ECO:0000313" key="5">
    <source>
        <dbReference type="Proteomes" id="UP000663908"/>
    </source>
</evidence>
<keyword evidence="2" id="KW-0378">Hydrolase</keyword>
<reference evidence="4 5" key="1">
    <citation type="submission" date="2021-03" db="EMBL/GenBank/DDBJ databases">
        <title>Complete genome sequence of Streptomyces cyanogenus S136, producer of anticancer angucycline landomycin A.</title>
        <authorList>
            <person name="Hrab P."/>
            <person name="Ruckert C."/>
            <person name="Busche T."/>
            <person name="Ostash I."/>
            <person name="Kalinowski J."/>
            <person name="Fedorenko V."/>
            <person name="Yushchuk O."/>
            <person name="Ostash B."/>
        </authorList>
    </citation>
    <scope>NUCLEOTIDE SEQUENCE [LARGE SCALE GENOMIC DNA]</scope>
    <source>
        <strain evidence="4 5">S136</strain>
    </source>
</reference>
<dbReference type="PANTHER" id="PTHR11487:SF0">
    <property type="entry name" value="S-ACYL FATTY ACID SYNTHASE THIOESTERASE, MEDIUM CHAIN"/>
    <property type="match status" value="1"/>
</dbReference>